<evidence type="ECO:0000313" key="13">
    <source>
        <dbReference type="Proteomes" id="UP000001494"/>
    </source>
</evidence>
<evidence type="ECO:0000256" key="3">
    <source>
        <dbReference type="ARBA" id="ARBA00005133"/>
    </source>
</evidence>
<dbReference type="InterPro" id="IPR011060">
    <property type="entry name" value="RibuloseP-bd_barrel"/>
</dbReference>
<dbReference type="PANTHER" id="PTHR43090:SF2">
    <property type="entry name" value="1-(5-PHOSPHORIBOSYL)-5-[(5-PHOSPHORIBOSYLAMINO)METHYLIDENEAMINO] IMIDAZOLE-4-CARBOXAMIDE ISOMERASE"/>
    <property type="match status" value="1"/>
</dbReference>
<dbReference type="AlphaFoldDB" id="A0A0H3G3N7"/>
<dbReference type="EC" id="5.3.1.16" evidence="9 11"/>
<evidence type="ECO:0000256" key="2">
    <source>
        <dbReference type="ARBA" id="ARBA00004496"/>
    </source>
</evidence>
<comment type="catalytic activity">
    <reaction evidence="1 9 11">
        <text>1-(5-phospho-beta-D-ribosyl)-5-[(5-phospho-beta-D-ribosylamino)methylideneamino]imidazole-4-carboxamide = 5-[(5-phospho-1-deoxy-D-ribulos-1-ylimino)methylamino]-1-(5-phospho-beta-D-ribosyl)imidazole-4-carboxamide</text>
        <dbReference type="Rhea" id="RHEA:15469"/>
        <dbReference type="ChEBI" id="CHEBI:58435"/>
        <dbReference type="ChEBI" id="CHEBI:58525"/>
        <dbReference type="EC" id="5.3.1.16"/>
    </reaction>
</comment>
<dbReference type="eggNOG" id="COG0106">
    <property type="taxonomic scope" value="Bacteria"/>
</dbReference>
<evidence type="ECO:0000256" key="7">
    <source>
        <dbReference type="ARBA" id="ARBA00023102"/>
    </source>
</evidence>
<evidence type="ECO:0000256" key="10">
    <source>
        <dbReference type="RuleBase" id="RU003657"/>
    </source>
</evidence>
<dbReference type="CDD" id="cd04732">
    <property type="entry name" value="HisA"/>
    <property type="match status" value="1"/>
</dbReference>
<dbReference type="OrthoDB" id="9807749at2"/>
<evidence type="ECO:0000256" key="6">
    <source>
        <dbReference type="ARBA" id="ARBA00022605"/>
    </source>
</evidence>
<evidence type="ECO:0000256" key="8">
    <source>
        <dbReference type="ARBA" id="ARBA00023235"/>
    </source>
</evidence>
<dbReference type="SMR" id="A0A0H3G3N7"/>
<keyword evidence="8 9" id="KW-0413">Isomerase</keyword>
<evidence type="ECO:0000256" key="11">
    <source>
        <dbReference type="RuleBase" id="RU003658"/>
    </source>
</evidence>
<evidence type="ECO:0000256" key="5">
    <source>
        <dbReference type="ARBA" id="ARBA00022490"/>
    </source>
</evidence>
<dbReference type="SUPFAM" id="SSF51366">
    <property type="entry name" value="Ribulose-phoshate binding barrel"/>
    <property type="match status" value="1"/>
</dbReference>
<dbReference type="NCBIfam" id="TIGR00007">
    <property type="entry name" value="1-(5-phosphoribosyl)-5-[(5-phosphoribosylamino)methylideneamino]imidazole-4-carboxamide isomerase"/>
    <property type="match status" value="1"/>
</dbReference>
<feature type="active site" description="Proton acceptor" evidence="9">
    <location>
        <position position="12"/>
    </location>
</feature>
<evidence type="ECO:0000256" key="9">
    <source>
        <dbReference type="HAMAP-Rule" id="MF_01014"/>
    </source>
</evidence>
<keyword evidence="6 9" id="KW-0028">Amino-acid biosynthesis</keyword>
<dbReference type="HOGENOM" id="CLU_048577_1_1_5"/>
<evidence type="ECO:0000313" key="12">
    <source>
        <dbReference type="EMBL" id="AEH63434.1"/>
    </source>
</evidence>
<dbReference type="InterPro" id="IPR023016">
    <property type="entry name" value="HisA/PriA"/>
</dbReference>
<dbReference type="PANTHER" id="PTHR43090">
    <property type="entry name" value="1-(5-PHOSPHORIBOSYL)-5-[(5-PHOSPHORIBOSYLAMINO)METHYLIDENEAMINO] IMIDAZOLE-4-CARBOXAMIDE ISOMERASE"/>
    <property type="match status" value="1"/>
</dbReference>
<dbReference type="GO" id="GO:0000162">
    <property type="term" value="P:L-tryptophan biosynthetic process"/>
    <property type="evidence" value="ECO:0007669"/>
    <property type="project" value="TreeGrafter"/>
</dbReference>
<name>A0A0H3G3N7_ZYMMA</name>
<organism evidence="12 13">
    <name type="scientific">Zymomonas mobilis subsp. mobilis (strain ATCC 10988 / DSM 424 / LMG 404 / NCIMB 8938 / NRRL B-806 / ZM1)</name>
    <dbReference type="NCBI Taxonomy" id="555217"/>
    <lineage>
        <taxon>Bacteria</taxon>
        <taxon>Pseudomonadati</taxon>
        <taxon>Pseudomonadota</taxon>
        <taxon>Alphaproteobacteria</taxon>
        <taxon>Sphingomonadales</taxon>
        <taxon>Zymomonadaceae</taxon>
        <taxon>Zymomonas</taxon>
    </lineage>
</organism>
<comment type="subcellular location">
    <subcellularLocation>
        <location evidence="2 9 11">Cytoplasm</location>
    </subcellularLocation>
</comment>
<evidence type="ECO:0000256" key="4">
    <source>
        <dbReference type="ARBA" id="ARBA00009667"/>
    </source>
</evidence>
<protein>
    <recommendedName>
        <fullName evidence="9 11">1-(5-phosphoribosyl)-5-[(5-phosphoribosylamino)methylideneamino] imidazole-4-carboxamide isomerase</fullName>
        <ecNumber evidence="9 11">5.3.1.16</ecNumber>
    </recommendedName>
    <alternativeName>
        <fullName evidence="9">Phosphoribosylformimino-5-aminoimidazole carboxamide ribotide isomerase</fullName>
    </alternativeName>
</protein>
<feature type="active site" description="Proton donor" evidence="9">
    <location>
        <position position="133"/>
    </location>
</feature>
<dbReference type="Pfam" id="PF00977">
    <property type="entry name" value="His_biosynth"/>
    <property type="match status" value="1"/>
</dbReference>
<reference evidence="12 13" key="1">
    <citation type="journal article" date="2011" name="J. Bacteriol.">
        <title>Genome sequence of the ethanol-producing Zymomonas mobilis subsp. mobilis lectotype strain ATCC 10988.</title>
        <authorList>
            <person name="Pappas K.M."/>
            <person name="Kouvelis V.N."/>
            <person name="Saunders E."/>
            <person name="Brettin T.S."/>
            <person name="Bruce D."/>
            <person name="Detter C."/>
            <person name="Balakireva M."/>
            <person name="Han C.S."/>
            <person name="Savvakis G."/>
            <person name="Kyrpides N.C."/>
            <person name="Typas M.A."/>
        </authorList>
    </citation>
    <scope>NUCLEOTIDE SEQUENCE [LARGE SCALE GENOMIC DNA]</scope>
    <source>
        <strain evidence="13">ATCC 10988 / DSM 424 / CCUG 17860 / LMG 404 / NCIMB 8938 / NRRL B-806 / ZM1</strain>
    </source>
</reference>
<comment type="similarity">
    <text evidence="4 9 10">Belongs to the HisA/HisF family.</text>
</comment>
<dbReference type="RefSeq" id="WP_011241274.1">
    <property type="nucleotide sequence ID" value="NC_017262.1"/>
</dbReference>
<dbReference type="Gene3D" id="3.20.20.70">
    <property type="entry name" value="Aldolase class I"/>
    <property type="match status" value="1"/>
</dbReference>
<dbReference type="UniPathway" id="UPA00031">
    <property type="reaction ID" value="UER00009"/>
</dbReference>
<dbReference type="Proteomes" id="UP000001494">
    <property type="component" value="Chromosome"/>
</dbReference>
<dbReference type="KEGG" id="zmm:Zmob_1620"/>
<dbReference type="InterPro" id="IPR044524">
    <property type="entry name" value="Isoase_HisA-like"/>
</dbReference>
<keyword evidence="5 9" id="KW-0963">Cytoplasm</keyword>
<comment type="pathway">
    <text evidence="3 9 11">Amino-acid biosynthesis; L-histidine biosynthesis; L-histidine from 5-phospho-alpha-D-ribose 1-diphosphate: step 4/9.</text>
</comment>
<dbReference type="GO" id="GO:0005737">
    <property type="term" value="C:cytoplasm"/>
    <property type="evidence" value="ECO:0007669"/>
    <property type="project" value="UniProtKB-SubCell"/>
</dbReference>
<keyword evidence="7 9" id="KW-0368">Histidine biosynthesis</keyword>
<dbReference type="InterPro" id="IPR006062">
    <property type="entry name" value="His_biosynth"/>
</dbReference>
<evidence type="ECO:0000256" key="1">
    <source>
        <dbReference type="ARBA" id="ARBA00000901"/>
    </source>
</evidence>
<dbReference type="GO" id="GO:0000105">
    <property type="term" value="P:L-histidine biosynthetic process"/>
    <property type="evidence" value="ECO:0007669"/>
    <property type="project" value="UniProtKB-UniRule"/>
</dbReference>
<sequence length="250" mass="26147">MTDSLIIFPAIDLKEGHVVRLSEGDMDRATIYDDDPAARARQFYEAGARYLHVVDLDGAFAGHAMNAAAVDAIVKAFPGTIELGGGIRDMNAIDGWLSRGISRVVIGTAAFENPDLVKEAAQKYPGQIVVAVDARDGMVTTKGWAEQSEISVTDMAERFADAGVVALLYTDVGRDGLKKGCNSEATLALAAATDIPVIASGGVKDIGDIELLARHTKDGIEGVICGRAIYDGSLDLKAALAIARQGGASA</sequence>
<dbReference type="HAMAP" id="MF_01014">
    <property type="entry name" value="HisA"/>
    <property type="match status" value="1"/>
</dbReference>
<proteinExistence type="inferred from homology"/>
<dbReference type="FunFam" id="3.20.20.70:FF:000009">
    <property type="entry name" value="1-(5-phosphoribosyl)-5-[(5-phosphoribosylamino)methylideneamino] imidazole-4-carboxamide isomerase"/>
    <property type="match status" value="1"/>
</dbReference>
<dbReference type="InterPro" id="IPR013785">
    <property type="entry name" value="Aldolase_TIM"/>
</dbReference>
<dbReference type="GO" id="GO:0003949">
    <property type="term" value="F:1-(5-phosphoribosyl)-5-[(5-phosphoribosylamino)methylideneamino]imidazole-4-carboxamide isomerase activity"/>
    <property type="evidence" value="ECO:0007669"/>
    <property type="project" value="UniProtKB-UniRule"/>
</dbReference>
<gene>
    <name evidence="9" type="primary">hisA</name>
    <name evidence="12" type="ordered locus">Zmob_1620</name>
</gene>
<dbReference type="InterPro" id="IPR006063">
    <property type="entry name" value="HisA_bact_arch"/>
</dbReference>
<accession>A0A0H3G3N7</accession>
<dbReference type="EMBL" id="CP002850">
    <property type="protein sequence ID" value="AEH63434.1"/>
    <property type="molecule type" value="Genomic_DNA"/>
</dbReference>